<dbReference type="GO" id="GO:0016787">
    <property type="term" value="F:hydrolase activity"/>
    <property type="evidence" value="ECO:0007669"/>
    <property type="project" value="UniProtKB-KW"/>
</dbReference>
<name>A0ABV4NLS6_9GAMM</name>
<dbReference type="PANTHER" id="PTHR32494">
    <property type="entry name" value="ALLANTOATE DEIMINASE-RELATED"/>
    <property type="match status" value="1"/>
</dbReference>
<dbReference type="EMBL" id="JBGMEL010000005">
    <property type="protein sequence ID" value="MFA0790320.1"/>
    <property type="molecule type" value="Genomic_DNA"/>
</dbReference>
<protein>
    <submittedName>
        <fullName evidence="3">Zn-dependent hydrolase</fullName>
    </submittedName>
</protein>
<gene>
    <name evidence="3" type="ORF">ACCI51_07160</name>
</gene>
<evidence type="ECO:0000256" key="2">
    <source>
        <dbReference type="ARBA" id="ARBA00022801"/>
    </source>
</evidence>
<evidence type="ECO:0000313" key="4">
    <source>
        <dbReference type="Proteomes" id="UP001569414"/>
    </source>
</evidence>
<accession>A0ABV4NLS6</accession>
<dbReference type="Gene3D" id="3.30.70.360">
    <property type="match status" value="1"/>
</dbReference>
<reference evidence="3 4" key="1">
    <citation type="submission" date="2024-08" db="EMBL/GenBank/DDBJ databases">
        <authorList>
            <person name="Ishaq N."/>
        </authorList>
    </citation>
    <scope>NUCLEOTIDE SEQUENCE [LARGE SCALE GENOMIC DNA]</scope>
    <source>
        <strain evidence="3 4">JCM 30400</strain>
    </source>
</reference>
<dbReference type="NCBIfam" id="NF006769">
    <property type="entry name" value="PRK09290.1-3"/>
    <property type="match status" value="1"/>
</dbReference>
<organism evidence="3 4">
    <name type="scientific">Microbulbifer echini</name>
    <dbReference type="NCBI Taxonomy" id="1529067"/>
    <lineage>
        <taxon>Bacteria</taxon>
        <taxon>Pseudomonadati</taxon>
        <taxon>Pseudomonadota</taxon>
        <taxon>Gammaproteobacteria</taxon>
        <taxon>Cellvibrionales</taxon>
        <taxon>Microbulbiferaceae</taxon>
        <taxon>Microbulbifer</taxon>
    </lineage>
</organism>
<evidence type="ECO:0000313" key="3">
    <source>
        <dbReference type="EMBL" id="MFA0790320.1"/>
    </source>
</evidence>
<evidence type="ECO:0000256" key="1">
    <source>
        <dbReference type="ARBA" id="ARBA00006153"/>
    </source>
</evidence>
<proteinExistence type="inferred from homology"/>
<dbReference type="Gene3D" id="3.40.630.10">
    <property type="entry name" value="Zn peptidases"/>
    <property type="match status" value="1"/>
</dbReference>
<dbReference type="InterPro" id="IPR010158">
    <property type="entry name" value="Amidase_Cbmase"/>
</dbReference>
<dbReference type="CDD" id="cd03884">
    <property type="entry name" value="M20_bAS"/>
    <property type="match status" value="1"/>
</dbReference>
<dbReference type="SUPFAM" id="SSF53187">
    <property type="entry name" value="Zn-dependent exopeptidases"/>
    <property type="match status" value="1"/>
</dbReference>
<dbReference type="InterPro" id="IPR002933">
    <property type="entry name" value="Peptidase_M20"/>
</dbReference>
<dbReference type="SUPFAM" id="SSF55031">
    <property type="entry name" value="Bacterial exopeptidase dimerisation domain"/>
    <property type="match status" value="1"/>
</dbReference>
<dbReference type="InterPro" id="IPR036264">
    <property type="entry name" value="Bact_exopeptidase_dim_dom"/>
</dbReference>
<dbReference type="NCBIfam" id="NF009527">
    <property type="entry name" value="PRK12891.1"/>
    <property type="match status" value="1"/>
</dbReference>
<dbReference type="Proteomes" id="UP001569414">
    <property type="component" value="Unassembled WGS sequence"/>
</dbReference>
<keyword evidence="2 3" id="KW-0378">Hydrolase</keyword>
<comment type="caution">
    <text evidence="3">The sequence shown here is derived from an EMBL/GenBank/DDBJ whole genome shotgun (WGS) entry which is preliminary data.</text>
</comment>
<dbReference type="NCBIfam" id="TIGR01879">
    <property type="entry name" value="hydantase"/>
    <property type="match status" value="1"/>
</dbReference>
<dbReference type="PANTHER" id="PTHR32494:SF5">
    <property type="entry name" value="ALLANTOATE AMIDOHYDROLASE"/>
    <property type="match status" value="1"/>
</dbReference>
<dbReference type="Pfam" id="PF01546">
    <property type="entry name" value="Peptidase_M20"/>
    <property type="match status" value="1"/>
</dbReference>
<dbReference type="PIRSF" id="PIRSF001235">
    <property type="entry name" value="Amidase_carbamoylase"/>
    <property type="match status" value="1"/>
</dbReference>
<dbReference type="NCBIfam" id="NF006771">
    <property type="entry name" value="PRK09290.1-5"/>
    <property type="match status" value="1"/>
</dbReference>
<dbReference type="RefSeq" id="WP_371843110.1">
    <property type="nucleotide sequence ID" value="NZ_JBGMEL010000005.1"/>
</dbReference>
<comment type="similarity">
    <text evidence="1">Belongs to the peptidase M20 family.</text>
</comment>
<sequence length="415" mass="45188">MENPPQQLRIDGARLWRSLMEMAEIGATPAGGCNRQALTDEDRKGRDLFVRWCREIGCEIRVDRMGNIFARRAGTDNNLPAIITGSHLDTQPTGGKFDGVYGVLAGLEVLRTLVDNGVQTKAPLEVVVWTNEEGARFSPAMVGSGVWAGEFSLEYGHSRMDKSGITIGQELERIGYLGDEAVQPTPIKAAFEAHIEQGPILEKQDQVIGVVTGVQGIRWYDVIFFGTPCHAGPTPMEDRRDPVQAMAWLCEKLYGEVRAYSEDARITCGDLRASPGSRNTVPEKVVLALDLRHPTPEGLEHLHRTLYRVAKQVQEACGVAVDIREEWFSPPVAFDSGCIEAVDSAVQSLGYSHRKMVSGAGHDSVYVSRVAPVSMIFVPCAGGLSHNEAESAEPGHLEAGCNVLLHSMLNSAELG</sequence>
<keyword evidence="4" id="KW-1185">Reference proteome</keyword>